<dbReference type="Pfam" id="PF07690">
    <property type="entry name" value="MFS_1"/>
    <property type="match status" value="1"/>
</dbReference>
<dbReference type="PANTHER" id="PTHR23518:SF2">
    <property type="entry name" value="MAJOR FACILITATOR SUPERFAMILY TRANSPORTER"/>
    <property type="match status" value="1"/>
</dbReference>
<evidence type="ECO:0000256" key="1">
    <source>
        <dbReference type="ARBA" id="ARBA00004651"/>
    </source>
</evidence>
<dbReference type="RefSeq" id="WP_141996648.1">
    <property type="nucleotide sequence ID" value="NZ_VFML01000001.1"/>
</dbReference>
<proteinExistence type="predicted"/>
<feature type="transmembrane region" description="Helical" evidence="5">
    <location>
        <begin position="293"/>
        <end position="311"/>
    </location>
</feature>
<feature type="transmembrane region" description="Helical" evidence="5">
    <location>
        <begin position="233"/>
        <end position="254"/>
    </location>
</feature>
<dbReference type="InterPro" id="IPR011701">
    <property type="entry name" value="MFS"/>
</dbReference>
<dbReference type="AlphaFoldDB" id="A0A542DFK0"/>
<feature type="domain" description="Major facilitator superfamily (MFS) profile" evidence="6">
    <location>
        <begin position="23"/>
        <end position="408"/>
    </location>
</feature>
<organism evidence="7 8">
    <name type="scientific">Amycolatopsis cihanbeyliensis</name>
    <dbReference type="NCBI Taxonomy" id="1128664"/>
    <lineage>
        <taxon>Bacteria</taxon>
        <taxon>Bacillati</taxon>
        <taxon>Actinomycetota</taxon>
        <taxon>Actinomycetes</taxon>
        <taxon>Pseudonocardiales</taxon>
        <taxon>Pseudonocardiaceae</taxon>
        <taxon>Amycolatopsis</taxon>
    </lineage>
</organism>
<reference evidence="7 8" key="1">
    <citation type="submission" date="2019-06" db="EMBL/GenBank/DDBJ databases">
        <title>Sequencing the genomes of 1000 actinobacteria strains.</title>
        <authorList>
            <person name="Klenk H.-P."/>
        </authorList>
    </citation>
    <scope>NUCLEOTIDE SEQUENCE [LARGE SCALE GENOMIC DNA]</scope>
    <source>
        <strain evidence="7 8">DSM 45679</strain>
    </source>
</reference>
<keyword evidence="2 5" id="KW-0812">Transmembrane</keyword>
<keyword evidence="8" id="KW-1185">Reference proteome</keyword>
<dbReference type="CDD" id="cd17370">
    <property type="entry name" value="MFS_MJ1317_like"/>
    <property type="match status" value="1"/>
</dbReference>
<comment type="caution">
    <text evidence="7">The sequence shown here is derived from an EMBL/GenBank/DDBJ whole genome shotgun (WGS) entry which is preliminary data.</text>
</comment>
<dbReference type="PROSITE" id="PS50850">
    <property type="entry name" value="MFS"/>
    <property type="match status" value="1"/>
</dbReference>
<sequence length="410" mass="43149">MYLTRSRPDTAQQHRGRGKLPGAVFALGTVSLLTDISAEMITAFMPVYLIYTLQLSYVQFGFLDGLYNGATAMLRLVGGYVADRWRRPKLVALTGYGTSAVAKLAFPMVGASGFGIGAVLATDRAGKGLRTAPRDALISLATPPDRLGRAFGVHRSMDTVGALLGPLVTFWILHELGSRSSPVFVVSFCFAALGLIVLAAFVRERAPEPRRTEAPVSPRACLALLADRRIRRITLAAGALGLVTVSDAFVYLVLQRTTGVPFEVLPLLPLGTALVFLLAATPLGLLSDRIGRWPVFFAGHVALLGVYLMLLPDGGGYPVLVAALVLHGLFYAATDGVLMAYAGPLVPRRLRASGLAVVQTGQALARLLSSVLFGVLLAAVSVGSAVLVVLTAFVLALTGAAVLVGRKGDS</sequence>
<evidence type="ECO:0000256" key="3">
    <source>
        <dbReference type="ARBA" id="ARBA00022989"/>
    </source>
</evidence>
<name>A0A542DFK0_AMYCI</name>
<dbReference type="OrthoDB" id="9803985at2"/>
<evidence type="ECO:0000259" key="6">
    <source>
        <dbReference type="PROSITE" id="PS50850"/>
    </source>
</evidence>
<dbReference type="GO" id="GO:0005886">
    <property type="term" value="C:plasma membrane"/>
    <property type="evidence" value="ECO:0007669"/>
    <property type="project" value="UniProtKB-SubCell"/>
</dbReference>
<feature type="transmembrane region" description="Helical" evidence="5">
    <location>
        <begin position="57"/>
        <end position="77"/>
    </location>
</feature>
<keyword evidence="3 5" id="KW-1133">Transmembrane helix</keyword>
<dbReference type="Proteomes" id="UP000320876">
    <property type="component" value="Unassembled WGS sequence"/>
</dbReference>
<evidence type="ECO:0000256" key="2">
    <source>
        <dbReference type="ARBA" id="ARBA00022692"/>
    </source>
</evidence>
<dbReference type="InterPro" id="IPR036259">
    <property type="entry name" value="MFS_trans_sf"/>
</dbReference>
<protein>
    <submittedName>
        <fullName evidence="7">MFS transporter</fullName>
    </submittedName>
</protein>
<dbReference type="PANTHER" id="PTHR23518">
    <property type="entry name" value="C-METHYLTRANSFERASE"/>
    <property type="match status" value="1"/>
</dbReference>
<feature type="transmembrane region" description="Helical" evidence="5">
    <location>
        <begin position="317"/>
        <end position="342"/>
    </location>
</feature>
<feature type="transmembrane region" description="Helical" evidence="5">
    <location>
        <begin position="386"/>
        <end position="405"/>
    </location>
</feature>
<gene>
    <name evidence="7" type="ORF">FB471_1555</name>
</gene>
<evidence type="ECO:0000256" key="4">
    <source>
        <dbReference type="ARBA" id="ARBA00023136"/>
    </source>
</evidence>
<keyword evidence="4 5" id="KW-0472">Membrane</keyword>
<dbReference type="InterPro" id="IPR020846">
    <property type="entry name" value="MFS_dom"/>
</dbReference>
<dbReference type="SUPFAM" id="SSF103473">
    <property type="entry name" value="MFS general substrate transporter"/>
    <property type="match status" value="1"/>
</dbReference>
<accession>A0A542DFK0</accession>
<comment type="subcellular location">
    <subcellularLocation>
        <location evidence="1">Cell membrane</location>
        <topology evidence="1">Multi-pass membrane protein</topology>
    </subcellularLocation>
</comment>
<evidence type="ECO:0000313" key="8">
    <source>
        <dbReference type="Proteomes" id="UP000320876"/>
    </source>
</evidence>
<feature type="transmembrane region" description="Helical" evidence="5">
    <location>
        <begin position="266"/>
        <end position="286"/>
    </location>
</feature>
<evidence type="ECO:0000313" key="7">
    <source>
        <dbReference type="EMBL" id="TQJ01839.1"/>
    </source>
</evidence>
<dbReference type="GO" id="GO:0022857">
    <property type="term" value="F:transmembrane transporter activity"/>
    <property type="evidence" value="ECO:0007669"/>
    <property type="project" value="InterPro"/>
</dbReference>
<dbReference type="Gene3D" id="1.20.1250.20">
    <property type="entry name" value="MFS general substrate transporter like domains"/>
    <property type="match status" value="1"/>
</dbReference>
<evidence type="ECO:0000256" key="5">
    <source>
        <dbReference type="SAM" id="Phobius"/>
    </source>
</evidence>
<feature type="transmembrane region" description="Helical" evidence="5">
    <location>
        <begin position="180"/>
        <end position="202"/>
    </location>
</feature>
<dbReference type="EMBL" id="VFML01000001">
    <property type="protein sequence ID" value="TQJ01839.1"/>
    <property type="molecule type" value="Genomic_DNA"/>
</dbReference>
<feature type="transmembrane region" description="Helical" evidence="5">
    <location>
        <begin position="20"/>
        <end position="51"/>
    </location>
</feature>
<feature type="transmembrane region" description="Helical" evidence="5">
    <location>
        <begin position="363"/>
        <end position="380"/>
    </location>
</feature>